<dbReference type="EMBL" id="SPVH01000002">
    <property type="protein sequence ID" value="TFW14608.1"/>
    <property type="molecule type" value="Genomic_DNA"/>
</dbReference>
<proteinExistence type="predicted"/>
<dbReference type="OrthoDB" id="196105at2"/>
<accession>A0A4Y9S513</accession>
<dbReference type="RefSeq" id="WP_135193990.1">
    <property type="nucleotide sequence ID" value="NZ_SPVH01000002.1"/>
</dbReference>
<organism evidence="2 3">
    <name type="scientific">Brevundimonas intermedia</name>
    <dbReference type="NCBI Taxonomy" id="74315"/>
    <lineage>
        <taxon>Bacteria</taxon>
        <taxon>Pseudomonadati</taxon>
        <taxon>Pseudomonadota</taxon>
        <taxon>Alphaproteobacteria</taxon>
        <taxon>Caulobacterales</taxon>
        <taxon>Caulobacteraceae</taxon>
        <taxon>Brevundimonas</taxon>
    </lineage>
</organism>
<dbReference type="SMART" id="SM01034">
    <property type="entry name" value="BLUF"/>
    <property type="match status" value="1"/>
</dbReference>
<dbReference type="Pfam" id="PF04940">
    <property type="entry name" value="BLUF"/>
    <property type="match status" value="1"/>
</dbReference>
<feature type="domain" description="BLUF" evidence="1">
    <location>
        <begin position="2"/>
        <end position="96"/>
    </location>
</feature>
<evidence type="ECO:0000313" key="3">
    <source>
        <dbReference type="Proteomes" id="UP000298216"/>
    </source>
</evidence>
<dbReference type="Gene3D" id="3.30.70.100">
    <property type="match status" value="1"/>
</dbReference>
<evidence type="ECO:0000313" key="2">
    <source>
        <dbReference type="EMBL" id="TFW14608.1"/>
    </source>
</evidence>
<sequence length="133" mass="14957">MLYRIVFVSEMIGASGRDVQSVAEILGVSERNNLRDEISSAMMFHDGEAAQVAEGARADLDRLLTRLSNDPRHRNLRILEDRPVMQRRMRDSARLCALNDAQAQDILYGRRLSDLSSTGLEKLLSCEHVKMAA</sequence>
<protein>
    <submittedName>
        <fullName evidence="2">BLUF domain-containing protein</fullName>
    </submittedName>
</protein>
<dbReference type="PROSITE" id="PS50925">
    <property type="entry name" value="BLUF"/>
    <property type="match status" value="1"/>
</dbReference>
<reference evidence="2 3" key="1">
    <citation type="submission" date="2019-03" db="EMBL/GenBank/DDBJ databases">
        <title>Draft genome of Brevundimonas sp. a heavy metal resistant soil bacteria.</title>
        <authorList>
            <person name="Soto J."/>
        </authorList>
    </citation>
    <scope>NUCLEOTIDE SEQUENCE [LARGE SCALE GENOMIC DNA]</scope>
    <source>
        <strain evidence="2 3">B-10</strain>
    </source>
</reference>
<dbReference type="GO" id="GO:0071949">
    <property type="term" value="F:FAD binding"/>
    <property type="evidence" value="ECO:0007669"/>
    <property type="project" value="InterPro"/>
</dbReference>
<dbReference type="SUPFAM" id="SSF54975">
    <property type="entry name" value="Acylphosphatase/BLUF domain-like"/>
    <property type="match status" value="1"/>
</dbReference>
<evidence type="ECO:0000259" key="1">
    <source>
        <dbReference type="PROSITE" id="PS50925"/>
    </source>
</evidence>
<gene>
    <name evidence="2" type="ORF">EGY25_05310</name>
</gene>
<comment type="caution">
    <text evidence="2">The sequence shown here is derived from an EMBL/GenBank/DDBJ whole genome shotgun (WGS) entry which is preliminary data.</text>
</comment>
<keyword evidence="3" id="KW-1185">Reference proteome</keyword>
<dbReference type="InterPro" id="IPR007024">
    <property type="entry name" value="BLUF_domain"/>
</dbReference>
<name>A0A4Y9S513_9CAUL</name>
<dbReference type="GO" id="GO:0009882">
    <property type="term" value="F:blue light photoreceptor activity"/>
    <property type="evidence" value="ECO:0007669"/>
    <property type="project" value="InterPro"/>
</dbReference>
<dbReference type="InterPro" id="IPR036046">
    <property type="entry name" value="Acylphosphatase-like_dom_sf"/>
</dbReference>
<dbReference type="AlphaFoldDB" id="A0A4Y9S513"/>
<dbReference type="Proteomes" id="UP000298216">
    <property type="component" value="Unassembled WGS sequence"/>
</dbReference>